<keyword evidence="2" id="KW-0378">Hydrolase</keyword>
<dbReference type="InterPro" id="IPR001650">
    <property type="entry name" value="Helicase_C-like"/>
</dbReference>
<keyword evidence="4" id="KW-0067">ATP-binding</keyword>
<dbReference type="PROSITE" id="PS51194">
    <property type="entry name" value="HELICASE_CTER"/>
    <property type="match status" value="1"/>
</dbReference>
<reference evidence="7 8" key="1">
    <citation type="submission" date="2010-08" db="EMBL/GenBank/DDBJ databases">
        <authorList>
            <person name="Harkins D.M."/>
            <person name="Madupu R."/>
            <person name="Durkin A.S."/>
            <person name="Torralba M."/>
            <person name="Methe B."/>
            <person name="Sutton G.G."/>
            <person name="Nelson K.E."/>
        </authorList>
    </citation>
    <scope>NUCLEOTIDE SEQUENCE [LARGE SCALE GENOMIC DNA]</scope>
    <source>
        <strain evidence="7 8">DSM 17678</strain>
    </source>
</reference>
<comment type="caution">
    <text evidence="7">The sequence shown here is derived from an EMBL/GenBank/DDBJ whole genome shotgun (WGS) entry which is preliminary data.</text>
</comment>
<dbReference type="SMART" id="SM00487">
    <property type="entry name" value="DEXDc"/>
    <property type="match status" value="1"/>
</dbReference>
<evidence type="ECO:0000313" key="7">
    <source>
        <dbReference type="EMBL" id="EFM64422.1"/>
    </source>
</evidence>
<dbReference type="InterPro" id="IPR050474">
    <property type="entry name" value="Hel308_SKI2-like"/>
</dbReference>
<dbReference type="Proteomes" id="UP000003244">
    <property type="component" value="Unassembled WGS sequence"/>
</dbReference>
<evidence type="ECO:0000259" key="6">
    <source>
        <dbReference type="PROSITE" id="PS51194"/>
    </source>
</evidence>
<dbReference type="GO" id="GO:0005524">
    <property type="term" value="F:ATP binding"/>
    <property type="evidence" value="ECO:0007669"/>
    <property type="project" value="UniProtKB-KW"/>
</dbReference>
<name>E0E3U6_9FIRM</name>
<sequence length="872" mass="101000">MNLVPRNTTLAEALYRDIEKNEYLQEIYGDLLYNYSINLFHSDRRQRDIPIADALRFADLLAKSTYPMTADRDHLWGQEIAILLRLLYPEDEAVKYYLGSVLSSVGNYRGLMSKTMEGFHSEDFFDSVYYEYDKEEHRIPGKEKEYFFNDQMMVYKGLKEKFFSYSGPTSMGKSFVVQTYIQQQIENGSTENFAILVPTKALINEVKSNMIGVLQGKLKDLNYRVVTASGDLVLQQDHHFIFIMTPERLLHMLIERENICIDFLFIDEAHKISSRGGRSSYYYKVLTQIGKMQQLPTVIFASPNIPNPEIYMKAIPGIEKTQMKKLKSKFAPVCQFKYFLNVPERGGYYYNDYSKKLERCYTLPEGQELCDIVAMVGYDKQNVVYCSSRKSVLEQAVKYAQNITPKDDSELISLAAEIRKEVHDDCYLADLILRGVAYHVGYLPANIRLRIEKSFEKGVLRTIFCTSTLVEGVNLPADNLFITSYRNGLSNMDEVDFRNLIGRVGRIKYNLYGNVVLLRLDDKLKTERYKELLTNDVPLQELSIEIKNNTDCMSALIKDLTDGDIEMSTCHEKATETDFEALRKFGLILIRDLANGDRTPVSQKFEEYLTDKQKRRIIENFPIESTSDDITISHDQADKLHDAIIQGLHYPEINGENDEVDFEELVDFMMKLRRIFKWDIYEKETLGRPGTNKFDSVMRWYSTILLRWIRGNGLQVLVSSAISFKEKNPNTGVWSGKYRVDEIYNPNSKYHKNLVIAESLSVIESVLLFSIANYFRKFSLEYKSVHQVDNFDNDWYEFVEYGTINPDTIFLQQNGFSREASLFIQKPSNYSKYMVVVESVKKIKLSILECGNIGVETEAADIQYNVPELFIE</sequence>
<dbReference type="GO" id="GO:0003676">
    <property type="term" value="F:nucleic acid binding"/>
    <property type="evidence" value="ECO:0007669"/>
    <property type="project" value="InterPro"/>
</dbReference>
<dbReference type="Pfam" id="PF00270">
    <property type="entry name" value="DEAD"/>
    <property type="match status" value="1"/>
</dbReference>
<evidence type="ECO:0000256" key="3">
    <source>
        <dbReference type="ARBA" id="ARBA00022806"/>
    </source>
</evidence>
<dbReference type="SMART" id="SM00490">
    <property type="entry name" value="HELICc"/>
    <property type="match status" value="1"/>
</dbReference>
<dbReference type="PANTHER" id="PTHR47961">
    <property type="entry name" value="DNA POLYMERASE THETA, PUTATIVE (AFU_ORTHOLOGUE AFUA_1G05260)-RELATED"/>
    <property type="match status" value="1"/>
</dbReference>
<keyword evidence="1" id="KW-0547">Nucleotide-binding</keyword>
<dbReference type="GO" id="GO:0016787">
    <property type="term" value="F:hydrolase activity"/>
    <property type="evidence" value="ECO:0007669"/>
    <property type="project" value="UniProtKB-KW"/>
</dbReference>
<protein>
    <submittedName>
        <fullName evidence="7">Helicase C-terminal domain protein</fullName>
    </submittedName>
</protein>
<evidence type="ECO:0000256" key="1">
    <source>
        <dbReference type="ARBA" id="ARBA00022741"/>
    </source>
</evidence>
<evidence type="ECO:0000313" key="8">
    <source>
        <dbReference type="Proteomes" id="UP000003244"/>
    </source>
</evidence>
<dbReference type="eggNOG" id="COG1204">
    <property type="taxonomic scope" value="Bacteria"/>
</dbReference>
<dbReference type="OrthoDB" id="9815222at2"/>
<feature type="domain" description="Helicase ATP-binding" evidence="5">
    <location>
        <begin position="154"/>
        <end position="322"/>
    </location>
</feature>
<dbReference type="SUPFAM" id="SSF52540">
    <property type="entry name" value="P-loop containing nucleoside triphosphate hydrolases"/>
    <property type="match status" value="2"/>
</dbReference>
<dbReference type="InterPro" id="IPR027417">
    <property type="entry name" value="P-loop_NTPase"/>
</dbReference>
<dbReference type="STRING" id="596315.HMPREF0634_0588"/>
<proteinExistence type="predicted"/>
<dbReference type="PANTHER" id="PTHR47961:SF6">
    <property type="entry name" value="DNA-DIRECTED DNA POLYMERASE"/>
    <property type="match status" value="1"/>
</dbReference>
<evidence type="ECO:0000256" key="2">
    <source>
        <dbReference type="ARBA" id="ARBA00022801"/>
    </source>
</evidence>
<accession>E0E3U6</accession>
<dbReference type="EMBL" id="ADGQ01000060">
    <property type="protein sequence ID" value="EFM64422.1"/>
    <property type="molecule type" value="Genomic_DNA"/>
</dbReference>
<dbReference type="GO" id="GO:0004386">
    <property type="term" value="F:helicase activity"/>
    <property type="evidence" value="ECO:0007669"/>
    <property type="project" value="UniProtKB-KW"/>
</dbReference>
<dbReference type="Gene3D" id="3.40.50.300">
    <property type="entry name" value="P-loop containing nucleotide triphosphate hydrolases"/>
    <property type="match status" value="2"/>
</dbReference>
<feature type="domain" description="Helicase C-terminal" evidence="6">
    <location>
        <begin position="392"/>
        <end position="550"/>
    </location>
</feature>
<dbReference type="AlphaFoldDB" id="E0E3U6"/>
<gene>
    <name evidence="7" type="ORF">HMPREF0634_0588</name>
</gene>
<keyword evidence="8" id="KW-1185">Reference proteome</keyword>
<evidence type="ECO:0000256" key="4">
    <source>
        <dbReference type="ARBA" id="ARBA00022840"/>
    </source>
</evidence>
<evidence type="ECO:0000259" key="5">
    <source>
        <dbReference type="PROSITE" id="PS51192"/>
    </source>
</evidence>
<dbReference type="InterPro" id="IPR011545">
    <property type="entry name" value="DEAD/DEAH_box_helicase_dom"/>
</dbReference>
<dbReference type="PROSITE" id="PS51192">
    <property type="entry name" value="HELICASE_ATP_BIND_1"/>
    <property type="match status" value="1"/>
</dbReference>
<dbReference type="RefSeq" id="WP_007790055.1">
    <property type="nucleotide sequence ID" value="NZ_ADGQ01000060.1"/>
</dbReference>
<dbReference type="GeneID" id="84800945"/>
<dbReference type="InterPro" id="IPR014001">
    <property type="entry name" value="Helicase_ATP-bd"/>
</dbReference>
<keyword evidence="3 7" id="KW-0347">Helicase</keyword>
<organism evidence="7 8">
    <name type="scientific">Peptostreptococcus stomatis DSM 17678</name>
    <dbReference type="NCBI Taxonomy" id="596315"/>
    <lineage>
        <taxon>Bacteria</taxon>
        <taxon>Bacillati</taxon>
        <taxon>Bacillota</taxon>
        <taxon>Clostridia</taxon>
        <taxon>Peptostreptococcales</taxon>
        <taxon>Peptostreptococcaceae</taxon>
        <taxon>Peptostreptococcus</taxon>
    </lineage>
</organism>